<dbReference type="Gene3D" id="3.30.300.30">
    <property type="match status" value="1"/>
</dbReference>
<dbReference type="NCBIfam" id="NF004837">
    <property type="entry name" value="PRK06187.1"/>
    <property type="match status" value="1"/>
</dbReference>
<dbReference type="Gene3D" id="3.40.50.12780">
    <property type="entry name" value="N-terminal domain of ligase-like"/>
    <property type="match status" value="1"/>
</dbReference>
<name>L8JCW2_9GAMM</name>
<dbReference type="PANTHER" id="PTHR43767:SF12">
    <property type="entry name" value="AMP-DEPENDENT SYNTHETASE AND LIGASE"/>
    <property type="match status" value="1"/>
</dbReference>
<evidence type="ECO:0000313" key="6">
    <source>
        <dbReference type="Proteomes" id="UP000011134"/>
    </source>
</evidence>
<dbReference type="InterPro" id="IPR045851">
    <property type="entry name" value="AMP-bd_C_sf"/>
</dbReference>
<evidence type="ECO:0000313" key="5">
    <source>
        <dbReference type="EMBL" id="ELR66666.1"/>
    </source>
</evidence>
<dbReference type="CDD" id="cd05936">
    <property type="entry name" value="FC-FACS_FadD_like"/>
    <property type="match status" value="1"/>
</dbReference>
<dbReference type="RefSeq" id="WP_007463516.1">
    <property type="nucleotide sequence ID" value="NZ_AMZO01000006.1"/>
</dbReference>
<keyword evidence="2 5" id="KW-0436">Ligase</keyword>
<reference evidence="5 6" key="1">
    <citation type="submission" date="2012-12" db="EMBL/GenBank/DDBJ databases">
        <title>Genome Assembly of Photobacterium sp. AK15.</title>
        <authorList>
            <person name="Khatri I."/>
            <person name="Vaidya B."/>
            <person name="Srinivas T.N.R."/>
            <person name="Subramanian S."/>
            <person name="Pinnaka A."/>
        </authorList>
    </citation>
    <scope>NUCLEOTIDE SEQUENCE [LARGE SCALE GENOMIC DNA]</scope>
    <source>
        <strain evidence="5 6">AK15</strain>
    </source>
</reference>
<dbReference type="InterPro" id="IPR020845">
    <property type="entry name" value="AMP-binding_CS"/>
</dbReference>
<evidence type="ECO:0000256" key="1">
    <source>
        <dbReference type="ARBA" id="ARBA00006432"/>
    </source>
</evidence>
<dbReference type="InterPro" id="IPR025110">
    <property type="entry name" value="AMP-bd_C"/>
</dbReference>
<comment type="similarity">
    <text evidence="1">Belongs to the ATP-dependent AMP-binding enzyme family.</text>
</comment>
<organism evidence="5 6">
    <name type="scientific">Photobacterium marinum</name>
    <dbReference type="NCBI Taxonomy" id="1056511"/>
    <lineage>
        <taxon>Bacteria</taxon>
        <taxon>Pseudomonadati</taxon>
        <taxon>Pseudomonadota</taxon>
        <taxon>Gammaproteobacteria</taxon>
        <taxon>Vibrionales</taxon>
        <taxon>Vibrionaceae</taxon>
        <taxon>Photobacterium</taxon>
    </lineage>
</organism>
<dbReference type="PATRIC" id="fig|1056511.3.peg.1193"/>
<dbReference type="PROSITE" id="PS00455">
    <property type="entry name" value="AMP_BINDING"/>
    <property type="match status" value="1"/>
</dbReference>
<dbReference type="Pfam" id="PF00501">
    <property type="entry name" value="AMP-binding"/>
    <property type="match status" value="1"/>
</dbReference>
<evidence type="ECO:0000259" key="3">
    <source>
        <dbReference type="Pfam" id="PF00501"/>
    </source>
</evidence>
<dbReference type="GO" id="GO:0016877">
    <property type="term" value="F:ligase activity, forming carbon-sulfur bonds"/>
    <property type="evidence" value="ECO:0007669"/>
    <property type="project" value="UniProtKB-ARBA"/>
</dbReference>
<dbReference type="OrthoDB" id="9803968at2"/>
<dbReference type="InterPro" id="IPR050237">
    <property type="entry name" value="ATP-dep_AMP-bd_enzyme"/>
</dbReference>
<proteinExistence type="inferred from homology"/>
<evidence type="ECO:0000256" key="2">
    <source>
        <dbReference type="ARBA" id="ARBA00022598"/>
    </source>
</evidence>
<dbReference type="InterPro" id="IPR000873">
    <property type="entry name" value="AMP-dep_synth/lig_dom"/>
</dbReference>
<keyword evidence="6" id="KW-1185">Reference proteome</keyword>
<feature type="domain" description="AMP-binding enzyme C-terminal" evidence="4">
    <location>
        <begin position="431"/>
        <end position="510"/>
    </location>
</feature>
<dbReference type="Pfam" id="PF13193">
    <property type="entry name" value="AMP-binding_C"/>
    <property type="match status" value="1"/>
</dbReference>
<dbReference type="FunFam" id="3.30.300.30:FF:000008">
    <property type="entry name" value="2,3-dihydroxybenzoate-AMP ligase"/>
    <property type="match status" value="1"/>
</dbReference>
<dbReference type="EMBL" id="AMZO01000006">
    <property type="protein sequence ID" value="ELR66666.1"/>
    <property type="molecule type" value="Genomic_DNA"/>
</dbReference>
<gene>
    <name evidence="5" type="ORF">C942_04364</name>
</gene>
<feature type="domain" description="AMP-dependent synthetase/ligase" evidence="3">
    <location>
        <begin position="8"/>
        <end position="381"/>
    </location>
</feature>
<dbReference type="PANTHER" id="PTHR43767">
    <property type="entry name" value="LONG-CHAIN-FATTY-ACID--COA LIGASE"/>
    <property type="match status" value="1"/>
</dbReference>
<dbReference type="InterPro" id="IPR042099">
    <property type="entry name" value="ANL_N_sf"/>
</dbReference>
<protein>
    <submittedName>
        <fullName evidence="5">Long-chain-fatty-acid--CoA ligase</fullName>
    </submittedName>
</protein>
<accession>L8JCW2</accession>
<sequence>MMNLAAALQRNAKCKPNKVALICGDAQFTYAEFDHIASQVAGALIASGIQPGDRVALSCPNIPFFPFIYYGIQKAGGVVVPLNVLFKEREIKYHLEDSGAKFFFCFEGTPELPMAEAGIAAFNQVESCEHMAVITRDLKQLSFNGMPTFSALIHGAEPVQDYVAREADDTAVILYTAGTTGSPKGAVLTQSNMVCNAMVAANLIVGNGNDVHLTVLPLFHSFGQTAHMNTAVMCGATLLMIPRFDPQVVLAQIEQHKATIFAGVPTMYIGMLQAKATLSGEKNYDISSLRLAISGGAPLPAEVIRSFEAEFDIPILEGYGLSETSPVACFHHLDAERIPGSVGQPVQGVEIRVVDEQGKTVETGQDGEILIRGHNVMKGYLNRAEETASSLKDGWLHTGDIGRFDQAGNLFVVDRLKDMVIRGGFNVYPREIEDVLMTHPGVAMAAVIGIPDEKVGEEIKAYVVLKDNGESAEKPDEQCLIEWSKTQLASYKYPRQIEFRQQLPISATGKILKKELKAELELSMS</sequence>
<evidence type="ECO:0000259" key="4">
    <source>
        <dbReference type="Pfam" id="PF13193"/>
    </source>
</evidence>
<dbReference type="AlphaFoldDB" id="L8JCW2"/>
<comment type="caution">
    <text evidence="5">The sequence shown here is derived from an EMBL/GenBank/DDBJ whole genome shotgun (WGS) entry which is preliminary data.</text>
</comment>
<dbReference type="Proteomes" id="UP000011134">
    <property type="component" value="Unassembled WGS sequence"/>
</dbReference>
<dbReference type="SUPFAM" id="SSF56801">
    <property type="entry name" value="Acetyl-CoA synthetase-like"/>
    <property type="match status" value="1"/>
</dbReference>